<sequence>MSHGARSCFPLSQGVIFGSEEAPATATFYLFVRAGAKVKGKDTPAPELCRGRWSSRQPSDRTPHKQIACDRLVRTGRDSRAPGIEKERW</sequence>
<dbReference type="EMBL" id="JANPWB010000010">
    <property type="protein sequence ID" value="KAJ1144851.1"/>
    <property type="molecule type" value="Genomic_DNA"/>
</dbReference>
<evidence type="ECO:0000313" key="3">
    <source>
        <dbReference type="Proteomes" id="UP001066276"/>
    </source>
</evidence>
<dbReference type="Proteomes" id="UP001066276">
    <property type="component" value="Chromosome 6"/>
</dbReference>
<feature type="region of interest" description="Disordered" evidence="1">
    <location>
        <begin position="40"/>
        <end position="69"/>
    </location>
</feature>
<proteinExistence type="predicted"/>
<name>A0AAV7R0K7_PLEWA</name>
<comment type="caution">
    <text evidence="2">The sequence shown here is derived from an EMBL/GenBank/DDBJ whole genome shotgun (WGS) entry which is preliminary data.</text>
</comment>
<evidence type="ECO:0000256" key="1">
    <source>
        <dbReference type="SAM" id="MobiDB-lite"/>
    </source>
</evidence>
<feature type="compositionally biased region" description="Basic and acidic residues" evidence="1">
    <location>
        <begin position="58"/>
        <end position="69"/>
    </location>
</feature>
<evidence type="ECO:0000313" key="2">
    <source>
        <dbReference type="EMBL" id="KAJ1144851.1"/>
    </source>
</evidence>
<protein>
    <submittedName>
        <fullName evidence="2">Uncharacterized protein</fullName>
    </submittedName>
</protein>
<reference evidence="2" key="1">
    <citation type="journal article" date="2022" name="bioRxiv">
        <title>Sequencing and chromosome-scale assembly of the giantPleurodeles waltlgenome.</title>
        <authorList>
            <person name="Brown T."/>
            <person name="Elewa A."/>
            <person name="Iarovenko S."/>
            <person name="Subramanian E."/>
            <person name="Araus A.J."/>
            <person name="Petzold A."/>
            <person name="Susuki M."/>
            <person name="Suzuki K.-i.T."/>
            <person name="Hayashi T."/>
            <person name="Toyoda A."/>
            <person name="Oliveira C."/>
            <person name="Osipova E."/>
            <person name="Leigh N.D."/>
            <person name="Simon A."/>
            <person name="Yun M.H."/>
        </authorList>
    </citation>
    <scope>NUCLEOTIDE SEQUENCE</scope>
    <source>
        <strain evidence="2">20211129_DDA</strain>
        <tissue evidence="2">Liver</tissue>
    </source>
</reference>
<accession>A0AAV7R0K7</accession>
<keyword evidence="3" id="KW-1185">Reference proteome</keyword>
<gene>
    <name evidence="2" type="ORF">NDU88_011145</name>
</gene>
<dbReference type="AlphaFoldDB" id="A0AAV7R0K7"/>
<organism evidence="2 3">
    <name type="scientific">Pleurodeles waltl</name>
    <name type="common">Iberian ribbed newt</name>
    <dbReference type="NCBI Taxonomy" id="8319"/>
    <lineage>
        <taxon>Eukaryota</taxon>
        <taxon>Metazoa</taxon>
        <taxon>Chordata</taxon>
        <taxon>Craniata</taxon>
        <taxon>Vertebrata</taxon>
        <taxon>Euteleostomi</taxon>
        <taxon>Amphibia</taxon>
        <taxon>Batrachia</taxon>
        <taxon>Caudata</taxon>
        <taxon>Salamandroidea</taxon>
        <taxon>Salamandridae</taxon>
        <taxon>Pleurodelinae</taxon>
        <taxon>Pleurodeles</taxon>
    </lineage>
</organism>